<dbReference type="Pfam" id="PF00005">
    <property type="entry name" value="ABC_tran"/>
    <property type="match status" value="1"/>
</dbReference>
<keyword evidence="7" id="KW-1185">Reference proteome</keyword>
<sequence>MPDSESSHRESLYCADVTVTVEGPRGPVTVLEGVDCEFTARRTAVVGLNGSGKSTLLRLFNGLVTPSSGVVRTGSVDPVAFPRHARSLVGFVFTDPSSQILMPTPLEDIELSLRRSVRDRAERTEQAMTWLRRLGLEDRAHHSVFDLSGGERQLVALAAVLAVDPRVLVLDEPTTLLDLRNRLRLRELLDGLPQQQLLSTHDLDLATSADHVAVVHETRLIDQGPPERMLPLYRHWCETGFPGETAA</sequence>
<dbReference type="AlphaFoldDB" id="A0A7D7L1R9"/>
<dbReference type="KEGG" id="kvr:CIB50_0001895"/>
<reference evidence="6" key="2">
    <citation type="submission" date="2020-07" db="EMBL/GenBank/DDBJ databases">
        <title>Genome of starter culture bacteria Kocuria salsicia reveals its technological properties and safety for usage in meat industry.</title>
        <authorList>
            <person name="Michael M."/>
            <person name="Konstantin K."/>
            <person name="Evgenii K."/>
            <person name="Galina S."/>
            <person name="Oksana K."/>
            <person name="Andrei L."/>
        </authorList>
    </citation>
    <scope>NUCLEOTIDE SEQUENCE [LARGE SCALE GENOMIC DNA]</scope>
    <source>
        <strain evidence="6">80</strain>
    </source>
</reference>
<dbReference type="GO" id="GO:0042626">
    <property type="term" value="F:ATPase-coupled transmembrane transporter activity"/>
    <property type="evidence" value="ECO:0007669"/>
    <property type="project" value="TreeGrafter"/>
</dbReference>
<feature type="domain" description="ABC transporter" evidence="5">
    <location>
        <begin position="12"/>
        <end position="242"/>
    </location>
</feature>
<dbReference type="PANTHER" id="PTHR43553:SF24">
    <property type="entry name" value="ENERGY-COUPLING FACTOR TRANSPORTER ATP-BINDING PROTEIN ECFA1"/>
    <property type="match status" value="1"/>
</dbReference>
<reference evidence="6" key="1">
    <citation type="submission" date="2017-08" db="EMBL/GenBank/DDBJ databases">
        <authorList>
            <person name="Minaev M."/>
            <person name="Kurbakov K.A."/>
            <person name="Solodovnikova G.I."/>
            <person name="Kuznetsova O.A."/>
            <person name="Lisitsyn A.B."/>
        </authorList>
    </citation>
    <scope>NUCLEOTIDE SEQUENCE</scope>
    <source>
        <strain evidence="6">80</strain>
    </source>
</reference>
<dbReference type="EC" id="3.6.3.-" evidence="6"/>
<evidence type="ECO:0000259" key="5">
    <source>
        <dbReference type="PROSITE" id="PS50893"/>
    </source>
</evidence>
<dbReference type="InterPro" id="IPR027417">
    <property type="entry name" value="P-loop_NTPase"/>
</dbReference>
<dbReference type="CDD" id="cd03225">
    <property type="entry name" value="ABC_cobalt_CbiO_domain1"/>
    <property type="match status" value="1"/>
</dbReference>
<dbReference type="SMART" id="SM00382">
    <property type="entry name" value="AAA"/>
    <property type="match status" value="1"/>
</dbReference>
<keyword evidence="3" id="KW-0547">Nucleotide-binding</keyword>
<dbReference type="PROSITE" id="PS00211">
    <property type="entry name" value="ABC_TRANSPORTER_1"/>
    <property type="match status" value="1"/>
</dbReference>
<dbReference type="InterPro" id="IPR003439">
    <property type="entry name" value="ABC_transporter-like_ATP-bd"/>
</dbReference>
<evidence type="ECO:0000256" key="4">
    <source>
        <dbReference type="ARBA" id="ARBA00022840"/>
    </source>
</evidence>
<evidence type="ECO:0000256" key="1">
    <source>
        <dbReference type="ARBA" id="ARBA00005417"/>
    </source>
</evidence>
<keyword evidence="6" id="KW-0378">Hydrolase</keyword>
<dbReference type="InterPro" id="IPR015856">
    <property type="entry name" value="ABC_transpr_CbiO/EcfA_su"/>
</dbReference>
<dbReference type="GO" id="GO:0005524">
    <property type="term" value="F:ATP binding"/>
    <property type="evidence" value="ECO:0007669"/>
    <property type="project" value="UniProtKB-KW"/>
</dbReference>
<evidence type="ECO:0000313" key="7">
    <source>
        <dbReference type="Proteomes" id="UP000216825"/>
    </source>
</evidence>
<dbReference type="GO" id="GO:0016887">
    <property type="term" value="F:ATP hydrolysis activity"/>
    <property type="evidence" value="ECO:0007669"/>
    <property type="project" value="InterPro"/>
</dbReference>
<dbReference type="PANTHER" id="PTHR43553">
    <property type="entry name" value="HEAVY METAL TRANSPORTER"/>
    <property type="match status" value="1"/>
</dbReference>
<evidence type="ECO:0000256" key="2">
    <source>
        <dbReference type="ARBA" id="ARBA00022448"/>
    </source>
</evidence>
<evidence type="ECO:0000313" key="6">
    <source>
        <dbReference type="EMBL" id="QMS57169.1"/>
    </source>
</evidence>
<proteinExistence type="inferred from homology"/>
<dbReference type="RefSeq" id="WP_094394004.1">
    <property type="nucleotide sequence ID" value="NZ_CP059343.1"/>
</dbReference>
<organism evidence="6 7">
    <name type="scientific">Kocuria varians</name>
    <name type="common">Micrococcus varians</name>
    <dbReference type="NCBI Taxonomy" id="1272"/>
    <lineage>
        <taxon>Bacteria</taxon>
        <taxon>Bacillati</taxon>
        <taxon>Actinomycetota</taxon>
        <taxon>Actinomycetes</taxon>
        <taxon>Micrococcales</taxon>
        <taxon>Micrococcaceae</taxon>
        <taxon>Kocuria</taxon>
    </lineage>
</organism>
<dbReference type="InterPro" id="IPR050095">
    <property type="entry name" value="ECF_ABC_transporter_ATP-bd"/>
</dbReference>
<evidence type="ECO:0000256" key="3">
    <source>
        <dbReference type="ARBA" id="ARBA00022741"/>
    </source>
</evidence>
<gene>
    <name evidence="6" type="primary">bioM</name>
    <name evidence="6" type="ORF">CIB50_0001895</name>
</gene>
<protein>
    <submittedName>
        <fullName evidence="6">Biotin transport ATP-binding protein BioM</fullName>
        <ecNumber evidence="6">3.6.3.-</ecNumber>
    </submittedName>
</protein>
<dbReference type="Gene3D" id="3.40.50.300">
    <property type="entry name" value="P-loop containing nucleotide triphosphate hydrolases"/>
    <property type="match status" value="1"/>
</dbReference>
<comment type="similarity">
    <text evidence="1">Belongs to the ABC transporter superfamily.</text>
</comment>
<dbReference type="Proteomes" id="UP000216825">
    <property type="component" value="Chromosome"/>
</dbReference>
<name>A0A7D7L1R9_KOCVA</name>
<dbReference type="EMBL" id="CP059343">
    <property type="protein sequence ID" value="QMS57169.1"/>
    <property type="molecule type" value="Genomic_DNA"/>
</dbReference>
<dbReference type="GO" id="GO:0043190">
    <property type="term" value="C:ATP-binding cassette (ABC) transporter complex"/>
    <property type="evidence" value="ECO:0007669"/>
    <property type="project" value="TreeGrafter"/>
</dbReference>
<keyword evidence="4 6" id="KW-0067">ATP-binding</keyword>
<accession>A0A7D7L1R9</accession>
<dbReference type="PROSITE" id="PS50893">
    <property type="entry name" value="ABC_TRANSPORTER_2"/>
    <property type="match status" value="1"/>
</dbReference>
<dbReference type="InterPro" id="IPR017871">
    <property type="entry name" value="ABC_transporter-like_CS"/>
</dbReference>
<dbReference type="SUPFAM" id="SSF52540">
    <property type="entry name" value="P-loop containing nucleoside triphosphate hydrolases"/>
    <property type="match status" value="1"/>
</dbReference>
<dbReference type="InterPro" id="IPR003593">
    <property type="entry name" value="AAA+_ATPase"/>
</dbReference>
<keyword evidence="2" id="KW-0813">Transport</keyword>